<dbReference type="GO" id="GO:0016787">
    <property type="term" value="F:hydrolase activity"/>
    <property type="evidence" value="ECO:0007669"/>
    <property type="project" value="UniProtKB-KW"/>
</dbReference>
<dbReference type="Gene3D" id="3.40.50.1820">
    <property type="entry name" value="alpha/beta hydrolase"/>
    <property type="match status" value="1"/>
</dbReference>
<proteinExistence type="predicted"/>
<accession>A0ABY4E7F1</accession>
<keyword evidence="1" id="KW-0378">Hydrolase</keyword>
<dbReference type="SUPFAM" id="SSF53474">
    <property type="entry name" value="alpha/beta-Hydrolases"/>
    <property type="match status" value="1"/>
</dbReference>
<name>A0ABY4E7F1_9NEIS</name>
<organism evidence="1 2">
    <name type="scientific">Vitreoscilla massiliensis</name>
    <dbReference type="NCBI Taxonomy" id="1689272"/>
    <lineage>
        <taxon>Bacteria</taxon>
        <taxon>Pseudomonadati</taxon>
        <taxon>Pseudomonadota</taxon>
        <taxon>Betaproteobacteria</taxon>
        <taxon>Neisseriales</taxon>
        <taxon>Neisseriaceae</taxon>
        <taxon>Vitreoscilla</taxon>
    </lineage>
</organism>
<dbReference type="Proteomes" id="UP000832011">
    <property type="component" value="Chromosome"/>
</dbReference>
<keyword evidence="2" id="KW-1185">Reference proteome</keyword>
<gene>
    <name evidence="1" type="ORF">LVJ82_17990</name>
</gene>
<sequence>MNLREREDLHLLLLRDADVRQRMWLDRWEVSYPQVVTAQFAAANGLPEQSRQLQAAIDSASAESPLFVVAHGAACAAFCAWLFDSSVLQQKRIKGVMLVAPLFLQWQNDAENTLQRARASFPTAVVIGADDAACKLEQAQHIAAQLGGKALQSPHTGHLDNDLFGWQWGMKLMQEMILA</sequence>
<evidence type="ECO:0000313" key="1">
    <source>
        <dbReference type="EMBL" id="UOO89307.1"/>
    </source>
</evidence>
<reference evidence="1 2" key="1">
    <citation type="journal article" date="2022" name="Res Sq">
        <title>Evolution of multicellular longitudinally dividing oral cavity symbionts (Neisseriaceae).</title>
        <authorList>
            <person name="Nyongesa S."/>
            <person name="Weber P."/>
            <person name="Bernet E."/>
            <person name="Pullido F."/>
            <person name="Nieckarz M."/>
            <person name="Delaby M."/>
            <person name="Nieves C."/>
            <person name="Viehboeck T."/>
            <person name="Krause N."/>
            <person name="Rivera-Millot A."/>
            <person name="Nakamura A."/>
            <person name="Vischer N."/>
            <person name="VanNieuwenhze M."/>
            <person name="Brun Y."/>
            <person name="Cava F."/>
            <person name="Bulgheresi S."/>
            <person name="Veyrier F."/>
        </authorList>
    </citation>
    <scope>NUCLEOTIDE SEQUENCE [LARGE SCALE GENOMIC DNA]</scope>
    <source>
        <strain evidence="1 2">SN4</strain>
    </source>
</reference>
<dbReference type="Pfam" id="PF06821">
    <property type="entry name" value="Ser_hydrolase"/>
    <property type="match status" value="1"/>
</dbReference>
<evidence type="ECO:0000313" key="2">
    <source>
        <dbReference type="Proteomes" id="UP000832011"/>
    </source>
</evidence>
<dbReference type="RefSeq" id="WP_058357008.1">
    <property type="nucleotide sequence ID" value="NZ_CABKVG010000010.1"/>
</dbReference>
<dbReference type="InterPro" id="IPR010662">
    <property type="entry name" value="RBBP9/YdeN"/>
</dbReference>
<dbReference type="EMBL" id="CP091511">
    <property type="protein sequence ID" value="UOO89307.1"/>
    <property type="molecule type" value="Genomic_DNA"/>
</dbReference>
<protein>
    <submittedName>
        <fullName evidence="1">Alpha/beta hydrolase</fullName>
    </submittedName>
</protein>
<dbReference type="InterPro" id="IPR029058">
    <property type="entry name" value="AB_hydrolase_fold"/>
</dbReference>